<evidence type="ECO:0000256" key="13">
    <source>
        <dbReference type="HAMAP-Rule" id="MF_01902"/>
    </source>
</evidence>
<dbReference type="InterPro" id="IPR016195">
    <property type="entry name" value="Pol/histidinol_Pase-like"/>
</dbReference>
<evidence type="ECO:0000256" key="3">
    <source>
        <dbReference type="ARBA" id="ARBA00012417"/>
    </source>
</evidence>
<dbReference type="InterPro" id="IPR004805">
    <property type="entry name" value="DnaE2/DnaE/PolC"/>
</dbReference>
<dbReference type="GO" id="GO:0003887">
    <property type="term" value="F:DNA-directed DNA polymerase activity"/>
    <property type="evidence" value="ECO:0007669"/>
    <property type="project" value="UniProtKB-UniRule"/>
</dbReference>
<dbReference type="GO" id="GO:0006281">
    <property type="term" value="P:DNA repair"/>
    <property type="evidence" value="ECO:0007669"/>
    <property type="project" value="UniProtKB-UniRule"/>
</dbReference>
<dbReference type="Gene3D" id="3.20.20.140">
    <property type="entry name" value="Metal-dependent hydrolases"/>
    <property type="match status" value="1"/>
</dbReference>
<dbReference type="InterPro" id="IPR040982">
    <property type="entry name" value="DNA_pol3_finger"/>
</dbReference>
<gene>
    <name evidence="13" type="primary">dnaE2</name>
    <name evidence="15" type="ORF">Kalk_03135</name>
</gene>
<keyword evidence="7 13" id="KW-0548">Nucleotidyltransferase</keyword>
<feature type="domain" description="Polymerase/histidinol phosphatase N-terminal" evidence="14">
    <location>
        <begin position="4"/>
        <end position="76"/>
    </location>
</feature>
<dbReference type="InterPro" id="IPR023073">
    <property type="entry name" value="DnaE2"/>
</dbReference>
<dbReference type="Gene3D" id="1.10.150.870">
    <property type="match status" value="1"/>
</dbReference>
<keyword evidence="9 13" id="KW-0227">DNA damage</keyword>
<sequence length="1025" mass="116226">MLYSELHCFTNFSFLKGASHPEELVQQATALGYSALAITDECSVAGVVRAHVAAREQNSTQHKLKLIVGTDVTTVEHLHLVILAPTRHAYGQLCTLITRARSRCTKGHYQLRVKDLEPATSECLFIWLPSAKQCQQLDDTCQKLLACTGNRLWIGLENNLRQQDHNLCQKRQLLAQQLERPVVACGNVHCHIPERQPLQDIITAIRLNTHVHSAGFQLHANRETSLRPLSSIQPLFPQEAIQQTQIIHQQCVFSLDELRYEYPHEVVPPGHSAQSWLQQLVKTGIRARWPQGISDKLSAQIKKELDLIHELNYEYYFLTVYDIVQFARSQQILCQGRGSAANSAVCYCLFITEVDPAKSNLLFERFISRERNEPPDIDVDFEHERREEVIQFIYRKYGRQRAALTATVIRYRIKSAIRDVGKAMGFDQTLLDQLAKSIGWWDKQDQLPQRLQELGININNLRIRQFKQLVDTLLGFPRHLSQHVGGFIISAGPLDQLVPIENATMADRTVVQWDKDDIEALGLMKVDVLALGMLSAIRKCFDMLYNLRGQRWSLSSLPSEDPQTYKMLQQGDSIGVFQVESRAQMAMLPRLKPACFYDLVIEVAIVRPGPIQGDMVHPYLRRRQKLEPVSYVSKEVEQVLKRTLGVPIFQEQVIELAMVAAGFSAGEADQLRRAMAAWKRKGQLQQHEEKLAKGLLSRGYSTEFAQRIISQIRGFGEYGFPESHAASFALLAYASAWLKCHEPAAFCCALLNSQPMGFYSPSQLIQDAKRHGVTVHPVDVLHSTWDHTLEKEAIRLGFRLVKNLSRSAADTLINQRQHAPFRSMADLQQRSKLNKRDIDALAHANAFGSLNTHRFQARWEVQGLQQESALLQQQHQQETPIELPAPTEAENLNEDYHSLGLTLGRHPMALLRDHPALKGYKRHNDLYALSHKRFVRIAGLVTGRQRPGTATGVVFITLEDETGNSNIVVWRDLVDCNRAAVVHSRMLKIKGVLEREGDVIHVIAGSIEDCSHLLGELETQSRDFH</sequence>
<dbReference type="RefSeq" id="WP_101892817.1">
    <property type="nucleotide sequence ID" value="NZ_CP022684.1"/>
</dbReference>
<dbReference type="GO" id="GO:0006260">
    <property type="term" value="P:DNA replication"/>
    <property type="evidence" value="ECO:0007669"/>
    <property type="project" value="UniProtKB-KW"/>
</dbReference>
<comment type="similarity">
    <text evidence="2 13">Belongs to the DNA polymerase type-C family. DnaE2 subfamily.</text>
</comment>
<organism evidence="15 16">
    <name type="scientific">Ketobacter alkanivorans</name>
    <dbReference type="NCBI Taxonomy" id="1917421"/>
    <lineage>
        <taxon>Bacteria</taxon>
        <taxon>Pseudomonadati</taxon>
        <taxon>Pseudomonadota</taxon>
        <taxon>Gammaproteobacteria</taxon>
        <taxon>Pseudomonadales</taxon>
        <taxon>Ketobacteraceae</taxon>
        <taxon>Ketobacter</taxon>
    </lineage>
</organism>
<reference evidence="16" key="1">
    <citation type="submission" date="2017-08" db="EMBL/GenBank/DDBJ databases">
        <title>Direct submision.</title>
        <authorList>
            <person name="Kim S.-J."/>
            <person name="Rhee S.-K."/>
        </authorList>
    </citation>
    <scope>NUCLEOTIDE SEQUENCE [LARGE SCALE GENOMIC DNA]</scope>
    <source>
        <strain evidence="16">GI5</strain>
    </source>
</reference>
<dbReference type="Pfam" id="PF14579">
    <property type="entry name" value="HHH_6"/>
    <property type="match status" value="1"/>
</dbReference>
<dbReference type="GO" id="GO:0008408">
    <property type="term" value="F:3'-5' exonuclease activity"/>
    <property type="evidence" value="ECO:0007669"/>
    <property type="project" value="InterPro"/>
</dbReference>
<dbReference type="SUPFAM" id="SSF89550">
    <property type="entry name" value="PHP domain-like"/>
    <property type="match status" value="1"/>
</dbReference>
<evidence type="ECO:0000256" key="4">
    <source>
        <dbReference type="ARBA" id="ARBA00017273"/>
    </source>
</evidence>
<comment type="function">
    <text evidence="13">DNA polymerase involved in damage-induced mutagenesis and translesion synthesis (TLS). It is not the major replicative DNA polymerase.</text>
</comment>
<dbReference type="InterPro" id="IPR004013">
    <property type="entry name" value="PHP_dom"/>
</dbReference>
<keyword evidence="10 13" id="KW-0239">DNA-directed DNA polymerase</keyword>
<dbReference type="AlphaFoldDB" id="A0A2K9LGX2"/>
<dbReference type="NCBIfam" id="NF004225">
    <property type="entry name" value="PRK05672.1"/>
    <property type="match status" value="1"/>
</dbReference>
<evidence type="ECO:0000256" key="9">
    <source>
        <dbReference type="ARBA" id="ARBA00022763"/>
    </source>
</evidence>
<evidence type="ECO:0000256" key="12">
    <source>
        <dbReference type="ARBA" id="ARBA00049244"/>
    </source>
</evidence>
<dbReference type="Pfam" id="PF07733">
    <property type="entry name" value="DNA_pol3_alpha"/>
    <property type="match status" value="1"/>
</dbReference>
<comment type="subcellular location">
    <subcellularLocation>
        <location evidence="1 13">Cytoplasm</location>
    </subcellularLocation>
</comment>
<evidence type="ECO:0000256" key="1">
    <source>
        <dbReference type="ARBA" id="ARBA00004496"/>
    </source>
</evidence>
<keyword evidence="16" id="KW-1185">Reference proteome</keyword>
<dbReference type="HAMAP" id="MF_01902">
    <property type="entry name" value="DNApol_error_prone"/>
    <property type="match status" value="1"/>
</dbReference>
<proteinExistence type="inferred from homology"/>
<dbReference type="InterPro" id="IPR004365">
    <property type="entry name" value="NA-bd_OB_tRNA"/>
</dbReference>
<dbReference type="GO" id="GO:0005737">
    <property type="term" value="C:cytoplasm"/>
    <property type="evidence" value="ECO:0007669"/>
    <property type="project" value="UniProtKB-SubCell"/>
</dbReference>
<evidence type="ECO:0000256" key="10">
    <source>
        <dbReference type="ARBA" id="ARBA00022932"/>
    </source>
</evidence>
<evidence type="ECO:0000256" key="8">
    <source>
        <dbReference type="ARBA" id="ARBA00022705"/>
    </source>
</evidence>
<dbReference type="GO" id="GO:0003676">
    <property type="term" value="F:nucleic acid binding"/>
    <property type="evidence" value="ECO:0007669"/>
    <property type="project" value="InterPro"/>
</dbReference>
<evidence type="ECO:0000256" key="6">
    <source>
        <dbReference type="ARBA" id="ARBA00022679"/>
    </source>
</evidence>
<keyword evidence="11 13" id="KW-0234">DNA repair</keyword>
<evidence type="ECO:0000256" key="7">
    <source>
        <dbReference type="ARBA" id="ARBA00022695"/>
    </source>
</evidence>
<dbReference type="OrthoDB" id="9803237at2"/>
<dbReference type="CDD" id="cd04485">
    <property type="entry name" value="DnaE_OBF"/>
    <property type="match status" value="1"/>
</dbReference>
<dbReference type="SMART" id="SM00481">
    <property type="entry name" value="POLIIIAc"/>
    <property type="match status" value="1"/>
</dbReference>
<evidence type="ECO:0000256" key="2">
    <source>
        <dbReference type="ARBA" id="ARBA00007391"/>
    </source>
</evidence>
<dbReference type="KEGG" id="kak:Kalk_03135"/>
<dbReference type="Pfam" id="PF01336">
    <property type="entry name" value="tRNA_anti-codon"/>
    <property type="match status" value="1"/>
</dbReference>
<accession>A0A2K9LGX2</accession>
<keyword evidence="5 13" id="KW-0963">Cytoplasm</keyword>
<dbReference type="PANTHER" id="PTHR32294:SF4">
    <property type="entry name" value="ERROR-PRONE DNA POLYMERASE"/>
    <property type="match status" value="1"/>
</dbReference>
<dbReference type="NCBIfam" id="TIGR00594">
    <property type="entry name" value="polc"/>
    <property type="match status" value="1"/>
</dbReference>
<evidence type="ECO:0000313" key="16">
    <source>
        <dbReference type="Proteomes" id="UP000235116"/>
    </source>
</evidence>
<evidence type="ECO:0000259" key="14">
    <source>
        <dbReference type="SMART" id="SM00481"/>
    </source>
</evidence>
<evidence type="ECO:0000313" key="15">
    <source>
        <dbReference type="EMBL" id="AUM11477.1"/>
    </source>
</evidence>
<dbReference type="EC" id="2.7.7.7" evidence="3 13"/>
<dbReference type="InterPro" id="IPR029460">
    <property type="entry name" value="DNAPol_HHH"/>
</dbReference>
<dbReference type="PANTHER" id="PTHR32294">
    <property type="entry name" value="DNA POLYMERASE III SUBUNIT ALPHA"/>
    <property type="match status" value="1"/>
</dbReference>
<evidence type="ECO:0000256" key="11">
    <source>
        <dbReference type="ARBA" id="ARBA00023204"/>
    </source>
</evidence>
<dbReference type="Pfam" id="PF02811">
    <property type="entry name" value="PHP"/>
    <property type="match status" value="1"/>
</dbReference>
<dbReference type="EMBL" id="CP022684">
    <property type="protein sequence ID" value="AUM11477.1"/>
    <property type="molecule type" value="Genomic_DNA"/>
</dbReference>
<keyword evidence="8 13" id="KW-0235">DNA replication</keyword>
<protein>
    <recommendedName>
        <fullName evidence="4 13">Error-prone DNA polymerase</fullName>
        <ecNumber evidence="3 13">2.7.7.7</ecNumber>
    </recommendedName>
</protein>
<dbReference type="Pfam" id="PF17657">
    <property type="entry name" value="DNA_pol3_finger"/>
    <property type="match status" value="1"/>
</dbReference>
<dbReference type="InterPro" id="IPR003141">
    <property type="entry name" value="Pol/His_phosphatase_N"/>
</dbReference>
<keyword evidence="6 13" id="KW-0808">Transferase</keyword>
<dbReference type="Proteomes" id="UP000235116">
    <property type="component" value="Chromosome"/>
</dbReference>
<comment type="catalytic activity">
    <reaction evidence="12 13">
        <text>DNA(n) + a 2'-deoxyribonucleoside 5'-triphosphate = DNA(n+1) + diphosphate</text>
        <dbReference type="Rhea" id="RHEA:22508"/>
        <dbReference type="Rhea" id="RHEA-COMP:17339"/>
        <dbReference type="Rhea" id="RHEA-COMP:17340"/>
        <dbReference type="ChEBI" id="CHEBI:33019"/>
        <dbReference type="ChEBI" id="CHEBI:61560"/>
        <dbReference type="ChEBI" id="CHEBI:173112"/>
        <dbReference type="EC" id="2.7.7.7"/>
    </reaction>
</comment>
<dbReference type="CDD" id="cd07434">
    <property type="entry name" value="PHP_PolIIIA_DnaE2"/>
    <property type="match status" value="1"/>
</dbReference>
<evidence type="ECO:0000256" key="5">
    <source>
        <dbReference type="ARBA" id="ARBA00022490"/>
    </source>
</evidence>
<name>A0A2K9LGX2_9GAMM</name>
<dbReference type="InterPro" id="IPR011708">
    <property type="entry name" value="DNA_pol3_alpha_NTPase_dom"/>
</dbReference>